<comment type="subcellular location">
    <subcellularLocation>
        <location evidence="1 6">Cell membrane</location>
        <topology evidence="1 6">Multi-pass membrane protein</topology>
    </subcellularLocation>
</comment>
<sequence length="343" mass="39175">MSKRKIVGNFLFLVFLFIGMVYYVFHGKDMAKIMDQISNANMFYWICAVICVIMFIGCESVIIFYLMRNIRQKIKLTHCFLYSFIGFFFSCITPSASGGQPAQVYFMRKDNIPVEISTLVLMIVTITYKMVLIALGIGVLIARPQQILHSIAPAKGIFYLGLILNIVVVGFMIFMIFDTTLAKHILNNVIEFLSSFKVIKKTEKLNIRVHTAIEKYKDAASYFRRNKVVVWNVFLISVLQRLFLFYVTYLVYKSFGLRGTGFLTIIFLQGVISVAVDMLPFPGGVGISEKLFLLIFTPIFGHITLPAMVVSRGLSYYTELLLSALLTAVAYFRMVLDRREEIK</sequence>
<comment type="catalytic activity">
    <reaction evidence="6">
        <text>L-lysyl-tRNA(Lys) + a 1,2-diacyl-sn-glycero-3-phospho-(1'-sn-glycerol) = a 1,2-diacyl-sn-glycero-3-phospho-1'-(3'-O-L-lysyl)-sn-glycerol + tRNA(Lys)</text>
        <dbReference type="Rhea" id="RHEA:10668"/>
        <dbReference type="Rhea" id="RHEA-COMP:9696"/>
        <dbReference type="Rhea" id="RHEA-COMP:9697"/>
        <dbReference type="ChEBI" id="CHEBI:64716"/>
        <dbReference type="ChEBI" id="CHEBI:75792"/>
        <dbReference type="ChEBI" id="CHEBI:78442"/>
        <dbReference type="ChEBI" id="CHEBI:78529"/>
        <dbReference type="EC" id="2.3.2.3"/>
    </reaction>
</comment>
<keyword evidence="6" id="KW-0808">Transferase</keyword>
<evidence type="ECO:0000256" key="1">
    <source>
        <dbReference type="ARBA" id="ARBA00004651"/>
    </source>
</evidence>
<dbReference type="Pfam" id="PF03706">
    <property type="entry name" value="LPG_synthase_TM"/>
    <property type="match status" value="1"/>
</dbReference>
<feature type="transmembrane region" description="Helical" evidence="6">
    <location>
        <begin position="116"/>
        <end position="142"/>
    </location>
</feature>
<evidence type="ECO:0000313" key="10">
    <source>
        <dbReference type="Proteomes" id="UP000184204"/>
    </source>
</evidence>
<feature type="transmembrane region" description="Helical" evidence="6">
    <location>
        <begin position="229"/>
        <end position="249"/>
    </location>
</feature>
<dbReference type="PANTHER" id="PTHR37693:SF1">
    <property type="entry name" value="INTEGRAL MEMBRANE PROTEIN"/>
    <property type="match status" value="1"/>
</dbReference>
<dbReference type="NCBIfam" id="TIGR00374">
    <property type="entry name" value="flippase-like domain"/>
    <property type="match status" value="1"/>
</dbReference>
<feature type="transmembrane region" description="Helical" evidence="6">
    <location>
        <begin position="79"/>
        <end position="96"/>
    </location>
</feature>
<evidence type="ECO:0000313" key="8">
    <source>
        <dbReference type="EMBL" id="SHE65254.1"/>
    </source>
</evidence>
<dbReference type="RefSeq" id="WP_082754281.1">
    <property type="nucleotide sequence ID" value="NZ_CP014223.1"/>
</dbReference>
<evidence type="ECO:0000256" key="4">
    <source>
        <dbReference type="ARBA" id="ARBA00022989"/>
    </source>
</evidence>
<keyword evidence="6" id="KW-0443">Lipid metabolism</keyword>
<dbReference type="InterPro" id="IPR022791">
    <property type="entry name" value="L-PG_synthase/AglD"/>
</dbReference>
<evidence type="ECO:0000256" key="6">
    <source>
        <dbReference type="RuleBase" id="RU363042"/>
    </source>
</evidence>
<name>A0A0X1U8A7_ANAPI</name>
<gene>
    <name evidence="6" type="primary">mprF</name>
    <name evidence="7" type="ORF">CPRO_15830</name>
    <name evidence="8" type="ORF">SAMN02745151_01394</name>
</gene>
<proteinExistence type="inferred from homology"/>
<feature type="transmembrane region" description="Helical" evidence="6">
    <location>
        <begin position="261"/>
        <end position="279"/>
    </location>
</feature>
<organism evidence="8 10">
    <name type="scientific">Anaerotignum propionicum DSM 1682</name>
    <dbReference type="NCBI Taxonomy" id="991789"/>
    <lineage>
        <taxon>Bacteria</taxon>
        <taxon>Bacillati</taxon>
        <taxon>Bacillota</taxon>
        <taxon>Clostridia</taxon>
        <taxon>Lachnospirales</taxon>
        <taxon>Anaerotignaceae</taxon>
        <taxon>Anaerotignum</taxon>
    </lineage>
</organism>
<dbReference type="AlphaFoldDB" id="A0A0X1U8A7"/>
<accession>A0A0X1U8A7</accession>
<dbReference type="Proteomes" id="UP000068026">
    <property type="component" value="Chromosome"/>
</dbReference>
<dbReference type="EMBL" id="CP014223">
    <property type="protein sequence ID" value="AMJ41176.1"/>
    <property type="molecule type" value="Genomic_DNA"/>
</dbReference>
<dbReference type="EC" id="2.3.2.3" evidence="6"/>
<evidence type="ECO:0000313" key="9">
    <source>
        <dbReference type="Proteomes" id="UP000068026"/>
    </source>
</evidence>
<evidence type="ECO:0000256" key="3">
    <source>
        <dbReference type="ARBA" id="ARBA00022692"/>
    </source>
</evidence>
<dbReference type="GO" id="GO:0006629">
    <property type="term" value="P:lipid metabolic process"/>
    <property type="evidence" value="ECO:0007669"/>
    <property type="project" value="UniProtKB-KW"/>
</dbReference>
<dbReference type="GO" id="GO:0050071">
    <property type="term" value="F:phosphatidylglycerol lysyltransferase activity"/>
    <property type="evidence" value="ECO:0007669"/>
    <property type="project" value="UniProtKB-EC"/>
</dbReference>
<keyword evidence="3 6" id="KW-0812">Transmembrane</keyword>
<dbReference type="GO" id="GO:0005886">
    <property type="term" value="C:plasma membrane"/>
    <property type="evidence" value="ECO:0007669"/>
    <property type="project" value="UniProtKB-SubCell"/>
</dbReference>
<feature type="transmembrane region" description="Helical" evidence="6">
    <location>
        <begin position="43"/>
        <end position="67"/>
    </location>
</feature>
<protein>
    <recommendedName>
        <fullName evidence="6">Phosphatidylglycerol lysyltransferase</fullName>
        <ecNumber evidence="6">2.3.2.3</ecNumber>
    </recommendedName>
    <alternativeName>
        <fullName evidence="6">Lysylphosphatidylglycerol synthase</fullName>
    </alternativeName>
</protein>
<keyword evidence="9" id="KW-1185">Reference proteome</keyword>
<feature type="transmembrane region" description="Helical" evidence="6">
    <location>
        <begin position="316"/>
        <end position="336"/>
    </location>
</feature>
<dbReference type="KEGG" id="cpro:CPRO_15830"/>
<reference evidence="7 9" key="1">
    <citation type="journal article" date="2016" name="Genome Announc.">
        <title>Complete Genome Sequence of the Amino Acid-Fermenting Clostridium propionicum X2 (DSM 1682).</title>
        <authorList>
            <person name="Poehlein A."/>
            <person name="Schlien K."/>
            <person name="Chowdhury N.P."/>
            <person name="Gottschalk G."/>
            <person name="Buckel W."/>
            <person name="Daniel R."/>
        </authorList>
    </citation>
    <scope>NUCLEOTIDE SEQUENCE [LARGE SCALE GENOMIC DNA]</scope>
    <source>
        <strain evidence="7 9">X2</strain>
    </source>
</reference>
<evidence type="ECO:0000256" key="2">
    <source>
        <dbReference type="ARBA" id="ARBA00022475"/>
    </source>
</evidence>
<reference evidence="9" key="2">
    <citation type="submission" date="2016-01" db="EMBL/GenBank/DDBJ databases">
        <authorList>
            <person name="Poehlein A."/>
            <person name="Schlien K."/>
            <person name="Gottschalk G."/>
            <person name="Buckel W."/>
            <person name="Daniel R."/>
        </authorList>
    </citation>
    <scope>NUCLEOTIDE SEQUENCE [LARGE SCALE GENOMIC DNA]</scope>
    <source>
        <strain evidence="9">X2</strain>
    </source>
</reference>
<keyword evidence="5 6" id="KW-0472">Membrane</keyword>
<reference evidence="10" key="3">
    <citation type="submission" date="2016-11" db="EMBL/GenBank/DDBJ databases">
        <authorList>
            <person name="Jaros S."/>
            <person name="Januszkiewicz K."/>
            <person name="Wedrychowicz H."/>
        </authorList>
    </citation>
    <scope>NUCLEOTIDE SEQUENCE [LARGE SCALE GENOMIC DNA]</scope>
    <source>
        <strain evidence="10">DSM 1682</strain>
    </source>
</reference>
<evidence type="ECO:0000256" key="5">
    <source>
        <dbReference type="ARBA" id="ARBA00023136"/>
    </source>
</evidence>
<comment type="function">
    <text evidence="6">Catalyzes the transfer of a lysyl group from L-lysyl-tRNA(Lys) to membrane-bound phosphatidylglycerol (PG), which produces lysylphosphatidylglycerol (LPG), a major component of the bacterial membrane with a positive net charge. LPG synthesis contributes to bacterial virulence as it is involved in the resistance mechanism against cationic antimicrobial peptides (CAMP) produces by the host's immune system (defensins, cathelicidins) and by the competing microorganisms.</text>
</comment>
<dbReference type="GO" id="GO:0046677">
    <property type="term" value="P:response to antibiotic"/>
    <property type="evidence" value="ECO:0007669"/>
    <property type="project" value="UniProtKB-KW"/>
</dbReference>
<comment type="similarity">
    <text evidence="6">Belongs to the LPG synthase family.</text>
</comment>
<feature type="transmembrane region" description="Helical" evidence="6">
    <location>
        <begin position="154"/>
        <end position="175"/>
    </location>
</feature>
<feature type="transmembrane region" description="Helical" evidence="6">
    <location>
        <begin position="291"/>
        <end position="310"/>
    </location>
</feature>
<keyword evidence="6" id="KW-0046">Antibiotic resistance</keyword>
<feature type="transmembrane region" description="Helical" evidence="6">
    <location>
        <begin position="7"/>
        <end position="23"/>
    </location>
</feature>
<dbReference type="PANTHER" id="PTHR37693">
    <property type="entry name" value="PHOSPHATIDYLGLYCEROL LYSYLTRANSFERASE"/>
    <property type="match status" value="1"/>
</dbReference>
<reference evidence="8" key="4">
    <citation type="submission" date="2016-11" db="EMBL/GenBank/DDBJ databases">
        <authorList>
            <person name="Varghese N."/>
            <person name="Submissions S."/>
        </authorList>
    </citation>
    <scope>NUCLEOTIDE SEQUENCE</scope>
    <source>
        <strain evidence="8">DSM 1682</strain>
    </source>
</reference>
<evidence type="ECO:0000313" key="7">
    <source>
        <dbReference type="EMBL" id="AMJ41176.1"/>
    </source>
</evidence>
<keyword evidence="2" id="KW-1003">Cell membrane</keyword>
<keyword evidence="4 6" id="KW-1133">Transmembrane helix</keyword>
<dbReference type="EMBL" id="FQUA01000004">
    <property type="protein sequence ID" value="SHE65254.1"/>
    <property type="molecule type" value="Genomic_DNA"/>
</dbReference>
<dbReference type="Proteomes" id="UP000184204">
    <property type="component" value="Unassembled WGS sequence"/>
</dbReference>